<accession>A0A6J4N467</accession>
<feature type="non-terminal residue" evidence="2">
    <location>
        <position position="112"/>
    </location>
</feature>
<dbReference type="EMBL" id="CADCTV010001075">
    <property type="protein sequence ID" value="CAA9377462.1"/>
    <property type="molecule type" value="Genomic_DNA"/>
</dbReference>
<feature type="region of interest" description="Disordered" evidence="1">
    <location>
        <begin position="1"/>
        <end position="112"/>
    </location>
</feature>
<feature type="compositionally biased region" description="Basic residues" evidence="1">
    <location>
        <begin position="1"/>
        <end position="12"/>
    </location>
</feature>
<gene>
    <name evidence="2" type="ORF">AVDCRST_MAG89-5121</name>
</gene>
<protein>
    <submittedName>
        <fullName evidence="2">Uncharacterized protein</fullName>
    </submittedName>
</protein>
<proteinExistence type="predicted"/>
<organism evidence="2">
    <name type="scientific">uncultured Gemmatimonadota bacterium</name>
    <dbReference type="NCBI Taxonomy" id="203437"/>
    <lineage>
        <taxon>Bacteria</taxon>
        <taxon>Pseudomonadati</taxon>
        <taxon>Gemmatimonadota</taxon>
        <taxon>environmental samples</taxon>
    </lineage>
</organism>
<feature type="compositionally biased region" description="Basic and acidic residues" evidence="1">
    <location>
        <begin position="84"/>
        <end position="103"/>
    </location>
</feature>
<dbReference type="AlphaFoldDB" id="A0A6J4N467"/>
<reference evidence="2" key="1">
    <citation type="submission" date="2020-02" db="EMBL/GenBank/DDBJ databases">
        <authorList>
            <person name="Meier V. D."/>
        </authorList>
    </citation>
    <scope>NUCLEOTIDE SEQUENCE</scope>
    <source>
        <strain evidence="2">AVDCRST_MAG89</strain>
    </source>
</reference>
<name>A0A6J4N467_9BACT</name>
<feature type="non-terminal residue" evidence="2">
    <location>
        <position position="1"/>
    </location>
</feature>
<feature type="compositionally biased region" description="Basic and acidic residues" evidence="1">
    <location>
        <begin position="32"/>
        <end position="42"/>
    </location>
</feature>
<feature type="compositionally biased region" description="Basic residues" evidence="1">
    <location>
        <begin position="43"/>
        <end position="54"/>
    </location>
</feature>
<evidence type="ECO:0000256" key="1">
    <source>
        <dbReference type="SAM" id="MobiDB-lite"/>
    </source>
</evidence>
<evidence type="ECO:0000313" key="2">
    <source>
        <dbReference type="EMBL" id="CAA9377462.1"/>
    </source>
</evidence>
<sequence length="112" mass="12398">VQQARKPHRRLAGNHPGGVHARALRRHPPAVEPRRAAGELRGARRRGRRGALHRRGGDARGHRRPFHHAGAVDGRRLRVAGRQAGDEEGARADEGPPRLDRGRASRSRQARV</sequence>